<gene>
    <name evidence="2" type="ORF">PG986_014225</name>
</gene>
<name>A0ABR1PSD2_9PEZI</name>
<organism evidence="2 3">
    <name type="scientific">Apiospora aurea</name>
    <dbReference type="NCBI Taxonomy" id="335848"/>
    <lineage>
        <taxon>Eukaryota</taxon>
        <taxon>Fungi</taxon>
        <taxon>Dikarya</taxon>
        <taxon>Ascomycota</taxon>
        <taxon>Pezizomycotina</taxon>
        <taxon>Sordariomycetes</taxon>
        <taxon>Xylariomycetidae</taxon>
        <taxon>Amphisphaeriales</taxon>
        <taxon>Apiosporaceae</taxon>
        <taxon>Apiospora</taxon>
    </lineage>
</organism>
<feature type="signal peptide" evidence="1">
    <location>
        <begin position="1"/>
        <end position="16"/>
    </location>
</feature>
<reference evidence="2 3" key="1">
    <citation type="submission" date="2023-01" db="EMBL/GenBank/DDBJ databases">
        <title>Analysis of 21 Apiospora genomes using comparative genomics revels a genus with tremendous synthesis potential of carbohydrate active enzymes and secondary metabolites.</title>
        <authorList>
            <person name="Sorensen T."/>
        </authorList>
    </citation>
    <scope>NUCLEOTIDE SEQUENCE [LARGE SCALE GENOMIC DNA]</scope>
    <source>
        <strain evidence="2 3">CBS 24483</strain>
    </source>
</reference>
<dbReference type="EMBL" id="JAQQWE010000010">
    <property type="protein sequence ID" value="KAK7937357.1"/>
    <property type="molecule type" value="Genomic_DNA"/>
</dbReference>
<feature type="chain" id="PRO_5047326867" evidence="1">
    <location>
        <begin position="17"/>
        <end position="251"/>
    </location>
</feature>
<evidence type="ECO:0000313" key="3">
    <source>
        <dbReference type="Proteomes" id="UP001391051"/>
    </source>
</evidence>
<accession>A0ABR1PSD2</accession>
<sequence length="251" mass="28467">MNISIILLALLGAVQAQHGWQTRTVARYPRDNLPTSTVDAQVPDLTGIPDPPGSWERTLLASLENCLSRNRAQKCEGLDEVVFVERAYKFLAYWKTEDWEHDTNNQTDRDLLLRLIEYQDVQQTLASENENDRCPFPDNTVDLIRSARDRVAAEGILKSANARVLDALDVIYDDVCADTKKAKIPRRVQEMTDIVLRGLNVNAENIPFKSNPNPCICLGHYPCGLVVRHYWDPDISKWVCDCLAEDPKTCQ</sequence>
<evidence type="ECO:0000313" key="2">
    <source>
        <dbReference type="EMBL" id="KAK7937357.1"/>
    </source>
</evidence>
<keyword evidence="1" id="KW-0732">Signal</keyword>
<dbReference type="Proteomes" id="UP001391051">
    <property type="component" value="Unassembled WGS sequence"/>
</dbReference>
<comment type="caution">
    <text evidence="2">The sequence shown here is derived from an EMBL/GenBank/DDBJ whole genome shotgun (WGS) entry which is preliminary data.</text>
</comment>
<keyword evidence="3" id="KW-1185">Reference proteome</keyword>
<proteinExistence type="predicted"/>
<evidence type="ECO:0000256" key="1">
    <source>
        <dbReference type="SAM" id="SignalP"/>
    </source>
</evidence>
<protein>
    <submittedName>
        <fullName evidence="2">Uncharacterized protein</fullName>
    </submittedName>
</protein>
<dbReference type="RefSeq" id="XP_066692685.1">
    <property type="nucleotide sequence ID" value="XM_066850447.1"/>
</dbReference>
<dbReference type="GeneID" id="92083509"/>